<comment type="subcellular location">
    <subcellularLocation>
        <location evidence="1">Membrane</location>
        <topology evidence="1">Multi-pass membrane protein</topology>
    </subcellularLocation>
</comment>
<feature type="region of interest" description="Disordered" evidence="6">
    <location>
        <begin position="404"/>
        <end position="425"/>
    </location>
</feature>
<proteinExistence type="inferred from homology"/>
<gene>
    <name evidence="9" type="ORF">BU26DRAFT_391090</name>
</gene>
<evidence type="ECO:0000256" key="7">
    <source>
        <dbReference type="SAM" id="Phobius"/>
    </source>
</evidence>
<keyword evidence="4 7" id="KW-0472">Membrane</keyword>
<evidence type="ECO:0000313" key="10">
    <source>
        <dbReference type="Proteomes" id="UP000800094"/>
    </source>
</evidence>
<feature type="transmembrane region" description="Helical" evidence="7">
    <location>
        <begin position="29"/>
        <end position="51"/>
    </location>
</feature>
<feature type="domain" description="Rhodopsin" evidence="8">
    <location>
        <begin position="47"/>
        <end position="296"/>
    </location>
</feature>
<feature type="transmembrane region" description="Helical" evidence="7">
    <location>
        <begin position="107"/>
        <end position="130"/>
    </location>
</feature>
<dbReference type="Pfam" id="PF20684">
    <property type="entry name" value="Fung_rhodopsin"/>
    <property type="match status" value="1"/>
</dbReference>
<evidence type="ECO:0000256" key="5">
    <source>
        <dbReference type="ARBA" id="ARBA00038359"/>
    </source>
</evidence>
<evidence type="ECO:0000256" key="4">
    <source>
        <dbReference type="ARBA" id="ARBA00023136"/>
    </source>
</evidence>
<evidence type="ECO:0000256" key="1">
    <source>
        <dbReference type="ARBA" id="ARBA00004141"/>
    </source>
</evidence>
<feature type="transmembrane region" description="Helical" evidence="7">
    <location>
        <begin position="150"/>
        <end position="178"/>
    </location>
</feature>
<dbReference type="PANTHER" id="PTHR33048">
    <property type="entry name" value="PTH11-LIKE INTEGRAL MEMBRANE PROTEIN (AFU_ORTHOLOGUE AFUA_5G11245)"/>
    <property type="match status" value="1"/>
</dbReference>
<sequence>MPGGIHPPLEVILSWPTPNYDHPVAKPRAITIIACIFGPLTLFLLLARLWVRLRIQHKAGWDDWLMVAAIVPIIAVTVLLALITDVYHFNKHVWDVQPQFYITQRKYIMAIDSIFCLASGLIKISILLFYRRLSSRAISKNFRRATRVTVGFIAAYTIAFMIVPIFGCNPISAFWNQLDFVLVVKGYSYKCFNEGADVFAAGVISTTQDFLTAMLPTFLYWNLKIPIRQKIALFGIFAIGYGAVAFGALRSYYSWQVYFETYDVTWVGWYICLWSLLELHIGAMCANAPALKVFFKHFLRLERFSTSSKSGSNGSKSKNGSAAAFSSFRSASAFEKLAFWKTSHSHSNDGYLSEPHTDISVDQHGGVQVQKEVYISRAPISEHNSIDMLGTHVDDIEMGSFDAGSHSGRSTLISQEDVEALPRVP</sequence>
<dbReference type="GO" id="GO:0016020">
    <property type="term" value="C:membrane"/>
    <property type="evidence" value="ECO:0007669"/>
    <property type="project" value="UniProtKB-SubCell"/>
</dbReference>
<dbReference type="RefSeq" id="XP_033684662.1">
    <property type="nucleotide sequence ID" value="XM_033822702.1"/>
</dbReference>
<dbReference type="InterPro" id="IPR052337">
    <property type="entry name" value="SAT4-like"/>
</dbReference>
<feature type="transmembrane region" description="Helical" evidence="7">
    <location>
        <begin position="267"/>
        <end position="295"/>
    </location>
</feature>
<evidence type="ECO:0000256" key="3">
    <source>
        <dbReference type="ARBA" id="ARBA00022989"/>
    </source>
</evidence>
<keyword evidence="3 7" id="KW-1133">Transmembrane helix</keyword>
<dbReference type="OrthoDB" id="5429740at2759"/>
<keyword evidence="2 7" id="KW-0812">Transmembrane</keyword>
<dbReference type="InterPro" id="IPR049326">
    <property type="entry name" value="Rhodopsin_dom_fungi"/>
</dbReference>
<feature type="non-terminal residue" evidence="9">
    <location>
        <position position="425"/>
    </location>
</feature>
<evidence type="ECO:0000256" key="2">
    <source>
        <dbReference type="ARBA" id="ARBA00022692"/>
    </source>
</evidence>
<organism evidence="9 10">
    <name type="scientific">Trematosphaeria pertusa</name>
    <dbReference type="NCBI Taxonomy" id="390896"/>
    <lineage>
        <taxon>Eukaryota</taxon>
        <taxon>Fungi</taxon>
        <taxon>Dikarya</taxon>
        <taxon>Ascomycota</taxon>
        <taxon>Pezizomycotina</taxon>
        <taxon>Dothideomycetes</taxon>
        <taxon>Pleosporomycetidae</taxon>
        <taxon>Pleosporales</taxon>
        <taxon>Massarineae</taxon>
        <taxon>Trematosphaeriaceae</taxon>
        <taxon>Trematosphaeria</taxon>
    </lineage>
</organism>
<feature type="transmembrane region" description="Helical" evidence="7">
    <location>
        <begin position="63"/>
        <end position="87"/>
    </location>
</feature>
<dbReference type="PANTHER" id="PTHR33048:SF129">
    <property type="entry name" value="INTEGRAL MEMBRANE PROTEIN-RELATED"/>
    <property type="match status" value="1"/>
</dbReference>
<name>A0A6A6IHY9_9PLEO</name>
<evidence type="ECO:0000259" key="8">
    <source>
        <dbReference type="Pfam" id="PF20684"/>
    </source>
</evidence>
<dbReference type="GeneID" id="54576032"/>
<dbReference type="AlphaFoldDB" id="A0A6A6IHY9"/>
<keyword evidence="10" id="KW-1185">Reference proteome</keyword>
<dbReference type="EMBL" id="ML987194">
    <property type="protein sequence ID" value="KAF2249658.1"/>
    <property type="molecule type" value="Genomic_DNA"/>
</dbReference>
<dbReference type="Proteomes" id="UP000800094">
    <property type="component" value="Unassembled WGS sequence"/>
</dbReference>
<accession>A0A6A6IHY9</accession>
<protein>
    <recommendedName>
        <fullName evidence="8">Rhodopsin domain-containing protein</fullName>
    </recommendedName>
</protein>
<feature type="transmembrane region" description="Helical" evidence="7">
    <location>
        <begin position="233"/>
        <end position="255"/>
    </location>
</feature>
<evidence type="ECO:0000313" key="9">
    <source>
        <dbReference type="EMBL" id="KAF2249658.1"/>
    </source>
</evidence>
<evidence type="ECO:0000256" key="6">
    <source>
        <dbReference type="SAM" id="MobiDB-lite"/>
    </source>
</evidence>
<reference evidence="9" key="1">
    <citation type="journal article" date="2020" name="Stud. Mycol.">
        <title>101 Dothideomycetes genomes: a test case for predicting lifestyles and emergence of pathogens.</title>
        <authorList>
            <person name="Haridas S."/>
            <person name="Albert R."/>
            <person name="Binder M."/>
            <person name="Bloem J."/>
            <person name="Labutti K."/>
            <person name="Salamov A."/>
            <person name="Andreopoulos B."/>
            <person name="Baker S."/>
            <person name="Barry K."/>
            <person name="Bills G."/>
            <person name="Bluhm B."/>
            <person name="Cannon C."/>
            <person name="Castanera R."/>
            <person name="Culley D."/>
            <person name="Daum C."/>
            <person name="Ezra D."/>
            <person name="Gonzalez J."/>
            <person name="Henrissat B."/>
            <person name="Kuo A."/>
            <person name="Liang C."/>
            <person name="Lipzen A."/>
            <person name="Lutzoni F."/>
            <person name="Magnuson J."/>
            <person name="Mondo S."/>
            <person name="Nolan M."/>
            <person name="Ohm R."/>
            <person name="Pangilinan J."/>
            <person name="Park H.-J."/>
            <person name="Ramirez L."/>
            <person name="Alfaro M."/>
            <person name="Sun H."/>
            <person name="Tritt A."/>
            <person name="Yoshinaga Y."/>
            <person name="Zwiers L.-H."/>
            <person name="Turgeon B."/>
            <person name="Goodwin S."/>
            <person name="Spatafora J."/>
            <person name="Crous P."/>
            <person name="Grigoriev I."/>
        </authorList>
    </citation>
    <scope>NUCLEOTIDE SEQUENCE</scope>
    <source>
        <strain evidence="9">CBS 122368</strain>
    </source>
</reference>
<feature type="transmembrane region" description="Helical" evidence="7">
    <location>
        <begin position="198"/>
        <end position="221"/>
    </location>
</feature>
<comment type="similarity">
    <text evidence="5">Belongs to the SAT4 family.</text>
</comment>